<evidence type="ECO:0000256" key="7">
    <source>
        <dbReference type="ARBA" id="ARBA00023170"/>
    </source>
</evidence>
<dbReference type="FunFam" id="1.20.1070.10:FF:000193">
    <property type="entry name" value="Mas-related G-protein coupled receptor member E"/>
    <property type="match status" value="1"/>
</dbReference>
<evidence type="ECO:0000256" key="1">
    <source>
        <dbReference type="ARBA" id="ARBA00004651"/>
    </source>
</evidence>
<dbReference type="PRINTS" id="PR00237">
    <property type="entry name" value="GPCRRHODOPSN"/>
</dbReference>
<evidence type="ECO:0000256" key="9">
    <source>
        <dbReference type="ARBA" id="ARBA00061394"/>
    </source>
</evidence>
<keyword evidence="2" id="KW-1003">Cell membrane</keyword>
<dbReference type="GO" id="GO:0004930">
    <property type="term" value="F:G protein-coupled receptor activity"/>
    <property type="evidence" value="ECO:0007669"/>
    <property type="project" value="UniProtKB-KW"/>
</dbReference>
<feature type="transmembrane region" description="Helical" evidence="10">
    <location>
        <begin position="205"/>
        <end position="222"/>
    </location>
</feature>
<evidence type="ECO:0000256" key="3">
    <source>
        <dbReference type="ARBA" id="ARBA00022692"/>
    </source>
</evidence>
<feature type="transmembrane region" description="Helical" evidence="10">
    <location>
        <begin position="95"/>
        <end position="116"/>
    </location>
</feature>
<dbReference type="PRINTS" id="PR02108">
    <property type="entry name" value="MRGPCRFAMILY"/>
</dbReference>
<keyword evidence="3 10" id="KW-0812">Transmembrane</keyword>
<protein>
    <recommendedName>
        <fullName evidence="11">G-protein coupled receptors family 1 profile domain-containing protein</fullName>
    </recommendedName>
</protein>
<feature type="transmembrane region" description="Helical" evidence="10">
    <location>
        <begin position="128"/>
        <end position="146"/>
    </location>
</feature>
<dbReference type="PANTHER" id="PTHR11334:SF29">
    <property type="entry name" value="MAS-RELATED G-PROTEIN COUPLED RECEPTOR MEMBER X2"/>
    <property type="match status" value="1"/>
</dbReference>
<dbReference type="InterPro" id="IPR000276">
    <property type="entry name" value="GPCR_Rhodpsn"/>
</dbReference>
<reference evidence="12" key="2">
    <citation type="submission" date="2025-09" db="UniProtKB">
        <authorList>
            <consortium name="Ensembl"/>
        </authorList>
    </citation>
    <scope>IDENTIFICATION</scope>
</reference>
<name>A0A8C4JCP4_DRONO</name>
<feature type="transmembrane region" description="Helical" evidence="10">
    <location>
        <begin position="61"/>
        <end position="83"/>
    </location>
</feature>
<accession>A0A8C4JCP4</accession>
<keyword evidence="6 10" id="KW-0472">Membrane</keyword>
<comment type="subcellular location">
    <subcellularLocation>
        <location evidence="1">Cell membrane</location>
        <topology evidence="1">Multi-pass membrane protein</topology>
    </subcellularLocation>
</comment>
<keyword evidence="5" id="KW-0297">G-protein coupled receptor</keyword>
<feature type="domain" description="G-protein coupled receptors family 1 profile" evidence="11">
    <location>
        <begin position="41"/>
        <end position="261"/>
    </location>
</feature>
<organism evidence="12 13">
    <name type="scientific">Dromaius novaehollandiae</name>
    <name type="common">Emu</name>
    <dbReference type="NCBI Taxonomy" id="8790"/>
    <lineage>
        <taxon>Eukaryota</taxon>
        <taxon>Metazoa</taxon>
        <taxon>Chordata</taxon>
        <taxon>Craniata</taxon>
        <taxon>Vertebrata</taxon>
        <taxon>Euteleostomi</taxon>
        <taxon>Archelosauria</taxon>
        <taxon>Archosauria</taxon>
        <taxon>Dinosauria</taxon>
        <taxon>Saurischia</taxon>
        <taxon>Theropoda</taxon>
        <taxon>Coelurosauria</taxon>
        <taxon>Aves</taxon>
        <taxon>Palaeognathae</taxon>
        <taxon>Casuariiformes</taxon>
        <taxon>Dromaiidae</taxon>
        <taxon>Dromaius</taxon>
    </lineage>
</organism>
<dbReference type="Ensembl" id="ENSDNVT00000006517.1">
    <property type="protein sequence ID" value="ENSDNVP00000005406.1"/>
    <property type="gene ID" value="ENSDNVG00000003884.1"/>
</dbReference>
<keyword evidence="13" id="KW-1185">Reference proteome</keyword>
<keyword evidence="7" id="KW-0675">Receptor</keyword>
<evidence type="ECO:0000313" key="13">
    <source>
        <dbReference type="Proteomes" id="UP000694423"/>
    </source>
</evidence>
<dbReference type="Proteomes" id="UP000694423">
    <property type="component" value="Unplaced"/>
</dbReference>
<dbReference type="InterPro" id="IPR026234">
    <property type="entry name" value="MRGPCRFAMILY"/>
</dbReference>
<evidence type="ECO:0000256" key="4">
    <source>
        <dbReference type="ARBA" id="ARBA00022989"/>
    </source>
</evidence>
<dbReference type="SUPFAM" id="SSF81321">
    <property type="entry name" value="Family A G protein-coupled receptor-like"/>
    <property type="match status" value="1"/>
</dbReference>
<sequence length="295" mass="33779">ELPSSPVFPITSPNSSEDSIFFLEIVFVSFMLPTTILGLGGNGTILWFLCFKMKRNKFTVYVLNLAIADFTFLFSCFITFLLILMNLQSPVLEKYLSLVVDIIFYFGAEQCPSVLFPVWCHCNWPKHLSVYVCAFLWTLCCLASGMEYVYKMKDTQSKDARIYDAITIFSCVLNFLIFIPTMVLSSLILFITIQRKSLQQRPRTRLYITIIIAVMVFLVFAMPVRLTNVVKYWLPELVSARLVYISVLLNIIKSSANPLVYFCIGGQNRLRFREAVQTVLQRGRQEIAIGIQRAG</sequence>
<evidence type="ECO:0000256" key="10">
    <source>
        <dbReference type="SAM" id="Phobius"/>
    </source>
</evidence>
<comment type="similarity">
    <text evidence="9">Belongs to the G-protein coupled receptor 1 family. Mas subfamily.</text>
</comment>
<dbReference type="PANTHER" id="PTHR11334">
    <property type="entry name" value="MAS-RELATED G-PROTEIN COUPLED RECEPTOR"/>
    <property type="match status" value="1"/>
</dbReference>
<keyword evidence="4 10" id="KW-1133">Transmembrane helix</keyword>
<evidence type="ECO:0000256" key="2">
    <source>
        <dbReference type="ARBA" id="ARBA00022475"/>
    </source>
</evidence>
<evidence type="ECO:0000256" key="8">
    <source>
        <dbReference type="ARBA" id="ARBA00023224"/>
    </source>
</evidence>
<feature type="transmembrane region" description="Helical" evidence="10">
    <location>
        <begin position="166"/>
        <end position="193"/>
    </location>
</feature>
<proteinExistence type="inferred from homology"/>
<dbReference type="PROSITE" id="PS50262">
    <property type="entry name" value="G_PROTEIN_RECEP_F1_2"/>
    <property type="match status" value="1"/>
</dbReference>
<feature type="transmembrane region" description="Helical" evidence="10">
    <location>
        <begin position="20"/>
        <end position="49"/>
    </location>
</feature>
<dbReference type="AlphaFoldDB" id="A0A8C4JCP4"/>
<evidence type="ECO:0000313" key="12">
    <source>
        <dbReference type="Ensembl" id="ENSDNVP00000005406.1"/>
    </source>
</evidence>
<keyword evidence="8" id="KW-0807">Transducer</keyword>
<evidence type="ECO:0000256" key="5">
    <source>
        <dbReference type="ARBA" id="ARBA00023040"/>
    </source>
</evidence>
<dbReference type="InterPro" id="IPR017452">
    <property type="entry name" value="GPCR_Rhodpsn_7TM"/>
</dbReference>
<evidence type="ECO:0000259" key="11">
    <source>
        <dbReference type="PROSITE" id="PS50262"/>
    </source>
</evidence>
<reference evidence="12" key="1">
    <citation type="submission" date="2025-08" db="UniProtKB">
        <authorList>
            <consortium name="Ensembl"/>
        </authorList>
    </citation>
    <scope>IDENTIFICATION</scope>
</reference>
<dbReference type="Gene3D" id="1.20.1070.10">
    <property type="entry name" value="Rhodopsin 7-helix transmembrane proteins"/>
    <property type="match status" value="1"/>
</dbReference>
<dbReference type="GO" id="GO:0005886">
    <property type="term" value="C:plasma membrane"/>
    <property type="evidence" value="ECO:0007669"/>
    <property type="project" value="UniProtKB-SubCell"/>
</dbReference>
<feature type="transmembrane region" description="Helical" evidence="10">
    <location>
        <begin position="242"/>
        <end position="264"/>
    </location>
</feature>
<evidence type="ECO:0000256" key="6">
    <source>
        <dbReference type="ARBA" id="ARBA00023136"/>
    </source>
</evidence>